<reference evidence="1 2" key="1">
    <citation type="submission" date="2021-06" db="EMBL/GenBank/DDBJ databases">
        <title>Caerostris darwini draft genome.</title>
        <authorList>
            <person name="Kono N."/>
            <person name="Arakawa K."/>
        </authorList>
    </citation>
    <scope>NUCLEOTIDE SEQUENCE [LARGE SCALE GENOMIC DNA]</scope>
</reference>
<protein>
    <submittedName>
        <fullName evidence="1">Uncharacterized protein</fullName>
    </submittedName>
</protein>
<organism evidence="1 2">
    <name type="scientific">Caerostris darwini</name>
    <dbReference type="NCBI Taxonomy" id="1538125"/>
    <lineage>
        <taxon>Eukaryota</taxon>
        <taxon>Metazoa</taxon>
        <taxon>Ecdysozoa</taxon>
        <taxon>Arthropoda</taxon>
        <taxon>Chelicerata</taxon>
        <taxon>Arachnida</taxon>
        <taxon>Araneae</taxon>
        <taxon>Araneomorphae</taxon>
        <taxon>Entelegynae</taxon>
        <taxon>Araneoidea</taxon>
        <taxon>Araneidae</taxon>
        <taxon>Caerostris</taxon>
    </lineage>
</organism>
<keyword evidence="2" id="KW-1185">Reference proteome</keyword>
<evidence type="ECO:0000313" key="2">
    <source>
        <dbReference type="Proteomes" id="UP001054837"/>
    </source>
</evidence>
<gene>
    <name evidence="1" type="ORF">CDAR_566551</name>
</gene>
<dbReference type="Proteomes" id="UP001054837">
    <property type="component" value="Unassembled WGS sequence"/>
</dbReference>
<dbReference type="EMBL" id="BPLQ01015677">
    <property type="protein sequence ID" value="GIY89650.1"/>
    <property type="molecule type" value="Genomic_DNA"/>
</dbReference>
<accession>A0AAV4X331</accession>
<dbReference type="AlphaFoldDB" id="A0AAV4X331"/>
<sequence length="150" mass="17048">MDRAHTPALDRRLLVDRPYEALFFPRGLERIETSEDCKHCHTGHMFVRCVLKTLHQCSSEISLLNERCYFSKTCINLIHYFAKFSSTLGAHINIVITGQYYFVITIFIVQDLVNGVGNVVVARSWFCIQKGQQGSQGIQGSFVLKFATNA</sequence>
<proteinExistence type="predicted"/>
<name>A0AAV4X331_9ARAC</name>
<comment type="caution">
    <text evidence="1">The sequence shown here is derived from an EMBL/GenBank/DDBJ whole genome shotgun (WGS) entry which is preliminary data.</text>
</comment>
<evidence type="ECO:0000313" key="1">
    <source>
        <dbReference type="EMBL" id="GIY89650.1"/>
    </source>
</evidence>